<dbReference type="PANTHER" id="PTHR23514">
    <property type="entry name" value="BYPASS OF STOP CODON PROTEIN 6"/>
    <property type="match status" value="1"/>
</dbReference>
<name>A0ABY9X3U0_9BACT</name>
<feature type="transmembrane region" description="Helical" evidence="5">
    <location>
        <begin position="57"/>
        <end position="76"/>
    </location>
</feature>
<feature type="transmembrane region" description="Helical" evidence="5">
    <location>
        <begin position="106"/>
        <end position="126"/>
    </location>
</feature>
<dbReference type="RefSeq" id="WP_395808727.1">
    <property type="nucleotide sequence ID" value="NZ_CP043494.1"/>
</dbReference>
<feature type="transmembrane region" description="Helical" evidence="5">
    <location>
        <begin position="83"/>
        <end position="100"/>
    </location>
</feature>
<evidence type="ECO:0000313" key="6">
    <source>
        <dbReference type="EMBL" id="WNG50076.1"/>
    </source>
</evidence>
<feature type="transmembrane region" description="Helical" evidence="5">
    <location>
        <begin position="246"/>
        <end position="266"/>
    </location>
</feature>
<proteinExistence type="predicted"/>
<evidence type="ECO:0000256" key="5">
    <source>
        <dbReference type="SAM" id="Phobius"/>
    </source>
</evidence>
<gene>
    <name evidence="6" type="ORF">F0U60_42595</name>
</gene>
<keyword evidence="4 5" id="KW-0472">Membrane</keyword>
<dbReference type="Proteomes" id="UP001611383">
    <property type="component" value="Chromosome"/>
</dbReference>
<evidence type="ECO:0000256" key="4">
    <source>
        <dbReference type="ARBA" id="ARBA00023136"/>
    </source>
</evidence>
<feature type="transmembrane region" description="Helical" evidence="5">
    <location>
        <begin position="205"/>
        <end position="226"/>
    </location>
</feature>
<sequence>MSTNTTNAPVDARLALVRRVAIATIFFVNGVAFASWVPHIPAVQARLGLSTAELGLALLAVAGGALVSMPLTGVLLERWGSGRVTLVSSLLFCVLVALPVRASDLFLFVLSLLAFGAANGAMDVAMNAHGVAIERWMGRPILSSLHALFSLGGLAGAGCSMLVLKSGLSPSAHMVGAAGGGLLLVGAAARFLGQGSAGHAGSTPFFVLPRGPLLWLGGLAFLILLTEGAVADWSAVYLRNALHADAYMAGAGYAVFSLAMTAGRLLGDRLAAAFSPVALLRAGGLLAAGGLGVALLLHHPLAAVVGFGCMGLGLSNIIPLLFSAAGRTPGVPSGMAIASMSTAGYGGFLAGPPLVGFVADVVGLSLALAMLVVFLSIVVATAGWVGASSPEEAALEVDVLRG</sequence>
<dbReference type="InterPro" id="IPR036259">
    <property type="entry name" value="MFS_trans_sf"/>
</dbReference>
<feature type="transmembrane region" description="Helical" evidence="5">
    <location>
        <begin position="303"/>
        <end position="322"/>
    </location>
</feature>
<evidence type="ECO:0000256" key="1">
    <source>
        <dbReference type="ARBA" id="ARBA00004141"/>
    </source>
</evidence>
<organism evidence="6 7">
    <name type="scientific">Archangium minus</name>
    <dbReference type="NCBI Taxonomy" id="83450"/>
    <lineage>
        <taxon>Bacteria</taxon>
        <taxon>Pseudomonadati</taxon>
        <taxon>Myxococcota</taxon>
        <taxon>Myxococcia</taxon>
        <taxon>Myxococcales</taxon>
        <taxon>Cystobacterineae</taxon>
        <taxon>Archangiaceae</taxon>
        <taxon>Archangium</taxon>
    </lineage>
</organism>
<comment type="subcellular location">
    <subcellularLocation>
        <location evidence="1">Membrane</location>
        <topology evidence="1">Multi-pass membrane protein</topology>
    </subcellularLocation>
</comment>
<evidence type="ECO:0000256" key="2">
    <source>
        <dbReference type="ARBA" id="ARBA00022692"/>
    </source>
</evidence>
<dbReference type="Gene3D" id="1.20.1250.20">
    <property type="entry name" value="MFS general substrate transporter like domains"/>
    <property type="match status" value="2"/>
</dbReference>
<reference evidence="6 7" key="1">
    <citation type="submission" date="2019-08" db="EMBL/GenBank/DDBJ databases">
        <title>Archangium and Cystobacter genomes.</title>
        <authorList>
            <person name="Chen I.-C.K."/>
            <person name="Wielgoss S."/>
        </authorList>
    </citation>
    <scope>NUCLEOTIDE SEQUENCE [LARGE SCALE GENOMIC DNA]</scope>
    <source>
        <strain evidence="6 7">Cbm 6</strain>
    </source>
</reference>
<feature type="transmembrane region" description="Helical" evidence="5">
    <location>
        <begin position="334"/>
        <end position="355"/>
    </location>
</feature>
<protein>
    <submittedName>
        <fullName evidence="6">MFS transporter</fullName>
    </submittedName>
</protein>
<accession>A0ABY9X3U0</accession>
<keyword evidence="2 5" id="KW-0812">Transmembrane</keyword>
<dbReference type="InterPro" id="IPR051788">
    <property type="entry name" value="MFS_Transporter"/>
</dbReference>
<dbReference type="Pfam" id="PF07690">
    <property type="entry name" value="MFS_1"/>
    <property type="match status" value="1"/>
</dbReference>
<feature type="transmembrane region" description="Helical" evidence="5">
    <location>
        <begin position="361"/>
        <end position="385"/>
    </location>
</feature>
<dbReference type="CDD" id="cd17393">
    <property type="entry name" value="MFS_MosC_like"/>
    <property type="match status" value="1"/>
</dbReference>
<evidence type="ECO:0000313" key="7">
    <source>
        <dbReference type="Proteomes" id="UP001611383"/>
    </source>
</evidence>
<dbReference type="InterPro" id="IPR011701">
    <property type="entry name" value="MFS"/>
</dbReference>
<keyword evidence="3 5" id="KW-1133">Transmembrane helix</keyword>
<dbReference type="SUPFAM" id="SSF103473">
    <property type="entry name" value="MFS general substrate transporter"/>
    <property type="match status" value="1"/>
</dbReference>
<dbReference type="EMBL" id="CP043494">
    <property type="protein sequence ID" value="WNG50076.1"/>
    <property type="molecule type" value="Genomic_DNA"/>
</dbReference>
<dbReference type="PANTHER" id="PTHR23514:SF13">
    <property type="entry name" value="INNER MEMBRANE PROTEIN YBJJ"/>
    <property type="match status" value="1"/>
</dbReference>
<feature type="transmembrane region" description="Helical" evidence="5">
    <location>
        <begin position="278"/>
        <end position="297"/>
    </location>
</feature>
<feature type="transmembrane region" description="Helical" evidence="5">
    <location>
        <begin position="20"/>
        <end position="37"/>
    </location>
</feature>
<feature type="transmembrane region" description="Helical" evidence="5">
    <location>
        <begin position="147"/>
        <end position="168"/>
    </location>
</feature>
<feature type="transmembrane region" description="Helical" evidence="5">
    <location>
        <begin position="174"/>
        <end position="193"/>
    </location>
</feature>
<keyword evidence="7" id="KW-1185">Reference proteome</keyword>
<evidence type="ECO:0000256" key="3">
    <source>
        <dbReference type="ARBA" id="ARBA00022989"/>
    </source>
</evidence>